<dbReference type="InterPro" id="IPR038765">
    <property type="entry name" value="Papain-like_cys_pep_sf"/>
</dbReference>
<keyword evidence="3" id="KW-0788">Thiol protease</keyword>
<dbReference type="EMBL" id="JABAHT010000584">
    <property type="protein sequence ID" value="KAF4653853.1"/>
    <property type="molecule type" value="Genomic_DNA"/>
</dbReference>
<proteinExistence type="predicted"/>
<evidence type="ECO:0000256" key="1">
    <source>
        <dbReference type="ARBA" id="ARBA00022670"/>
    </source>
</evidence>
<comment type="caution">
    <text evidence="7">The sequence shown here is derived from an EMBL/GenBank/DDBJ whole genome shotgun (WGS) entry which is preliminary data.</text>
</comment>
<gene>
    <name evidence="7" type="ORF">FOZ61_008644</name>
</gene>
<protein>
    <recommendedName>
        <fullName evidence="6">Calpain catalytic domain-containing protein</fullName>
    </recommendedName>
</protein>
<feature type="region of interest" description="Disordered" evidence="5">
    <location>
        <begin position="237"/>
        <end position="265"/>
    </location>
</feature>
<evidence type="ECO:0000313" key="7">
    <source>
        <dbReference type="EMBL" id="KAF4653853.1"/>
    </source>
</evidence>
<keyword evidence="1" id="KW-0645">Protease</keyword>
<dbReference type="AlphaFoldDB" id="A0A7J6L2M6"/>
<comment type="caution">
    <text evidence="4">Lacks conserved residue(s) required for the propagation of feature annotation.</text>
</comment>
<evidence type="ECO:0000256" key="5">
    <source>
        <dbReference type="SAM" id="MobiDB-lite"/>
    </source>
</evidence>
<feature type="domain" description="Calpain catalytic" evidence="6">
    <location>
        <begin position="1"/>
        <end position="210"/>
    </location>
</feature>
<reference evidence="7 8" key="1">
    <citation type="submission" date="2020-04" db="EMBL/GenBank/DDBJ databases">
        <title>Perkinsus olseni comparative genomics.</title>
        <authorList>
            <person name="Bogema D.R."/>
        </authorList>
    </citation>
    <scope>NUCLEOTIDE SEQUENCE [LARGE SCALE GENOMIC DNA]</scope>
    <source>
        <strain evidence="7">ATCC PRA-179</strain>
    </source>
</reference>
<dbReference type="InterPro" id="IPR051297">
    <property type="entry name" value="PalB/RIM13"/>
</dbReference>
<dbReference type="PANTHER" id="PTHR46143:SF1">
    <property type="entry name" value="CALPAIN-7"/>
    <property type="match status" value="1"/>
</dbReference>
<evidence type="ECO:0000259" key="6">
    <source>
        <dbReference type="PROSITE" id="PS50203"/>
    </source>
</evidence>
<name>A0A7J6L2M6_PEROL</name>
<dbReference type="SUPFAM" id="SSF54001">
    <property type="entry name" value="Cysteine proteinases"/>
    <property type="match status" value="1"/>
</dbReference>
<keyword evidence="2" id="KW-0378">Hydrolase</keyword>
<evidence type="ECO:0000256" key="4">
    <source>
        <dbReference type="PROSITE-ProRule" id="PRU00239"/>
    </source>
</evidence>
<sequence length="265" mass="28325">MRVVVSSGVFDANNNRLDCSIDPTGASCWATAAERVHMFLGHATRPATLNAILGQVSNAASVLHHLTGWPAETINAAKVDASILQKLSAALADGRCVACVGTTPYTGPTQDGLLPNHAYALLACCQLRAKICFQLQNPWSDATCHAKNIANTCWIAGGHPLLSHIHVAWDLDPDDETTTINPTDRQTHHLVVSKDGPVEVFLTRHYCNRRELEDQYLSMTLGSTSTTYTAAECSALRVGPSQPEEEGGKVTDETGVSVARPPAAS</sequence>
<dbReference type="InterPro" id="IPR001300">
    <property type="entry name" value="Peptidase_C2_calpain_cat"/>
</dbReference>
<dbReference type="Proteomes" id="UP000570595">
    <property type="component" value="Unassembled WGS sequence"/>
</dbReference>
<evidence type="ECO:0000256" key="2">
    <source>
        <dbReference type="ARBA" id="ARBA00022801"/>
    </source>
</evidence>
<dbReference type="GO" id="GO:0004198">
    <property type="term" value="F:calcium-dependent cysteine-type endopeptidase activity"/>
    <property type="evidence" value="ECO:0007669"/>
    <property type="project" value="InterPro"/>
</dbReference>
<accession>A0A7J6L2M6</accession>
<dbReference type="PANTHER" id="PTHR46143">
    <property type="entry name" value="CALPAIN-7"/>
    <property type="match status" value="1"/>
</dbReference>
<dbReference type="Pfam" id="PF00648">
    <property type="entry name" value="Peptidase_C2"/>
    <property type="match status" value="1"/>
</dbReference>
<dbReference type="Gene3D" id="3.90.70.10">
    <property type="entry name" value="Cysteine proteinases"/>
    <property type="match status" value="1"/>
</dbReference>
<evidence type="ECO:0000313" key="8">
    <source>
        <dbReference type="Proteomes" id="UP000570595"/>
    </source>
</evidence>
<organism evidence="7 8">
    <name type="scientific">Perkinsus olseni</name>
    <name type="common">Perkinsus atlanticus</name>
    <dbReference type="NCBI Taxonomy" id="32597"/>
    <lineage>
        <taxon>Eukaryota</taxon>
        <taxon>Sar</taxon>
        <taxon>Alveolata</taxon>
        <taxon>Perkinsozoa</taxon>
        <taxon>Perkinsea</taxon>
        <taxon>Perkinsida</taxon>
        <taxon>Perkinsidae</taxon>
        <taxon>Perkinsus</taxon>
    </lineage>
</organism>
<dbReference type="GO" id="GO:0006508">
    <property type="term" value="P:proteolysis"/>
    <property type="evidence" value="ECO:0007669"/>
    <property type="project" value="UniProtKB-KW"/>
</dbReference>
<dbReference type="PROSITE" id="PS50203">
    <property type="entry name" value="CALPAIN_CAT"/>
    <property type="match status" value="1"/>
</dbReference>
<evidence type="ECO:0000256" key="3">
    <source>
        <dbReference type="ARBA" id="ARBA00022807"/>
    </source>
</evidence>